<dbReference type="STRING" id="441375.B6AH42"/>
<evidence type="ECO:0000256" key="2">
    <source>
        <dbReference type="ARBA" id="ARBA00022679"/>
    </source>
</evidence>
<dbReference type="EC" id="2.3.1.225" evidence="7"/>
<comment type="subcellular location">
    <subcellularLocation>
        <location evidence="1">Membrane</location>
        <topology evidence="1">Multi-pass membrane protein</topology>
    </subcellularLocation>
</comment>
<proteinExistence type="inferred from homology"/>
<feature type="transmembrane region" description="Helical" evidence="7">
    <location>
        <begin position="6"/>
        <end position="38"/>
    </location>
</feature>
<sequence>MKLFCNIQWFVVDCCGITCMGLTQLLLLYGSVIINYYLYLYYKIRKPWLYVIHFIIYNSIFIMCSICHLISVFTDPGVLPTNKDLGQIIIPIELENQIDIIKTCIKCNNYKPPRVHHCSICKRCIFKMDHHCPWINNCVGYNNQKHFLLFLFYVFCFCIYSISLVCYRFYNCIISSESLTFDRTNFYHNSEIFSEDTVMIPNWHELHSQDSICFVSPIILIFGFSVVIEGLVFGLFSFAMFIDQILCIIYNTTGIEHLKQDYTYRRQSFYKSLIEVCGQQFTWKWFVPTRSRAQFRNVGFDTATFVDLQLNNLYNSTDNTLNNYNKEQHVRTFIKNSSSRITCCNLPSGIDSTKATMASIEADFLFHTDFCEDDSSYISRTSNCTKDKPHVIYLHDFSKQ</sequence>
<keyword evidence="3 7" id="KW-0812">Transmembrane</keyword>
<dbReference type="eggNOG" id="KOG1311">
    <property type="taxonomic scope" value="Eukaryota"/>
</dbReference>
<evidence type="ECO:0000256" key="7">
    <source>
        <dbReference type="RuleBase" id="RU079119"/>
    </source>
</evidence>
<evidence type="ECO:0000256" key="3">
    <source>
        <dbReference type="ARBA" id="ARBA00022692"/>
    </source>
</evidence>
<evidence type="ECO:0000259" key="8">
    <source>
        <dbReference type="Pfam" id="PF01529"/>
    </source>
</evidence>
<dbReference type="GeneID" id="6997007"/>
<dbReference type="OMA" id="WYSMING"/>
<evidence type="ECO:0000313" key="10">
    <source>
        <dbReference type="Proteomes" id="UP000001460"/>
    </source>
</evidence>
<name>B6AH42_CRYMR</name>
<evidence type="ECO:0000256" key="1">
    <source>
        <dbReference type="ARBA" id="ARBA00004141"/>
    </source>
</evidence>
<comment type="similarity">
    <text evidence="7">Belongs to the DHHC palmitoyltransferase family.</text>
</comment>
<evidence type="ECO:0000256" key="4">
    <source>
        <dbReference type="ARBA" id="ARBA00022989"/>
    </source>
</evidence>
<feature type="transmembrane region" description="Helical" evidence="7">
    <location>
        <begin position="147"/>
        <end position="170"/>
    </location>
</feature>
<dbReference type="PROSITE" id="PS50216">
    <property type="entry name" value="DHHC"/>
    <property type="match status" value="1"/>
</dbReference>
<feature type="transmembrane region" description="Helical" evidence="7">
    <location>
        <begin position="50"/>
        <end position="73"/>
    </location>
</feature>
<dbReference type="Pfam" id="PF01529">
    <property type="entry name" value="DHHC"/>
    <property type="match status" value="1"/>
</dbReference>
<evidence type="ECO:0000313" key="9">
    <source>
        <dbReference type="EMBL" id="EEA07533.1"/>
    </source>
</evidence>
<accession>B6AH42</accession>
<keyword evidence="10" id="KW-1185">Reference proteome</keyword>
<keyword evidence="2 7" id="KW-0808">Transferase</keyword>
<dbReference type="AlphaFoldDB" id="B6AH42"/>
<gene>
    <name evidence="9" type="ORF">CMU_037070</name>
</gene>
<feature type="domain" description="Palmitoyltransferase DHHC" evidence="8">
    <location>
        <begin position="101"/>
        <end position="260"/>
    </location>
</feature>
<dbReference type="VEuPathDB" id="CryptoDB:CMU_037070"/>
<dbReference type="Proteomes" id="UP000001460">
    <property type="component" value="Unassembled WGS sequence"/>
</dbReference>
<evidence type="ECO:0000256" key="6">
    <source>
        <dbReference type="ARBA" id="ARBA00023315"/>
    </source>
</evidence>
<dbReference type="RefSeq" id="XP_002141882.1">
    <property type="nucleotide sequence ID" value="XM_002141846.1"/>
</dbReference>
<feature type="transmembrane region" description="Helical" evidence="7">
    <location>
        <begin position="218"/>
        <end position="242"/>
    </location>
</feature>
<dbReference type="InterPro" id="IPR039859">
    <property type="entry name" value="PFA4/ZDH16/20/ERF2-like"/>
</dbReference>
<keyword evidence="6 7" id="KW-0012">Acyltransferase</keyword>
<dbReference type="GO" id="GO:0019706">
    <property type="term" value="F:protein-cysteine S-palmitoyltransferase activity"/>
    <property type="evidence" value="ECO:0007669"/>
    <property type="project" value="UniProtKB-EC"/>
</dbReference>
<dbReference type="OrthoDB" id="331948at2759"/>
<dbReference type="GO" id="GO:0016020">
    <property type="term" value="C:membrane"/>
    <property type="evidence" value="ECO:0007669"/>
    <property type="project" value="UniProtKB-SubCell"/>
</dbReference>
<comment type="domain">
    <text evidence="7">The DHHC domain is required for palmitoyltransferase activity.</text>
</comment>
<keyword evidence="4 7" id="KW-1133">Transmembrane helix</keyword>
<evidence type="ECO:0000256" key="5">
    <source>
        <dbReference type="ARBA" id="ARBA00023136"/>
    </source>
</evidence>
<reference evidence="9" key="1">
    <citation type="submission" date="2008-06" db="EMBL/GenBank/DDBJ databases">
        <authorList>
            <person name="Lorenzi H."/>
            <person name="Inman J."/>
            <person name="Miller J."/>
            <person name="Schobel S."/>
            <person name="Amedeo P."/>
            <person name="Caler E.V."/>
            <person name="da Silva J."/>
        </authorList>
    </citation>
    <scope>NUCLEOTIDE SEQUENCE [LARGE SCALE GENOMIC DNA]</scope>
    <source>
        <strain evidence="9">RN66</strain>
    </source>
</reference>
<dbReference type="EMBL" id="DS989733">
    <property type="protein sequence ID" value="EEA07533.1"/>
    <property type="molecule type" value="Genomic_DNA"/>
</dbReference>
<keyword evidence="5 7" id="KW-0472">Membrane</keyword>
<protein>
    <recommendedName>
        <fullName evidence="7">Palmitoyltransferase</fullName>
        <ecNumber evidence="7">2.3.1.225</ecNumber>
    </recommendedName>
</protein>
<organism evidence="9 10">
    <name type="scientific">Cryptosporidium muris (strain RN66)</name>
    <dbReference type="NCBI Taxonomy" id="441375"/>
    <lineage>
        <taxon>Eukaryota</taxon>
        <taxon>Sar</taxon>
        <taxon>Alveolata</taxon>
        <taxon>Apicomplexa</taxon>
        <taxon>Conoidasida</taxon>
        <taxon>Coccidia</taxon>
        <taxon>Eucoccidiorida</taxon>
        <taxon>Eimeriorina</taxon>
        <taxon>Cryptosporidiidae</taxon>
        <taxon>Cryptosporidium</taxon>
    </lineage>
</organism>
<comment type="catalytic activity">
    <reaction evidence="7">
        <text>L-cysteinyl-[protein] + hexadecanoyl-CoA = S-hexadecanoyl-L-cysteinyl-[protein] + CoA</text>
        <dbReference type="Rhea" id="RHEA:36683"/>
        <dbReference type="Rhea" id="RHEA-COMP:10131"/>
        <dbReference type="Rhea" id="RHEA-COMP:11032"/>
        <dbReference type="ChEBI" id="CHEBI:29950"/>
        <dbReference type="ChEBI" id="CHEBI:57287"/>
        <dbReference type="ChEBI" id="CHEBI:57379"/>
        <dbReference type="ChEBI" id="CHEBI:74151"/>
        <dbReference type="EC" id="2.3.1.225"/>
    </reaction>
</comment>
<dbReference type="PANTHER" id="PTHR12246">
    <property type="entry name" value="PALMITOYLTRANSFERASE ZDHHC16"/>
    <property type="match status" value="1"/>
</dbReference>
<dbReference type="InterPro" id="IPR001594">
    <property type="entry name" value="Palmitoyltrfase_DHHC"/>
</dbReference>